<comment type="caution">
    <text evidence="1">The sequence shown here is derived from an EMBL/GenBank/DDBJ whole genome shotgun (WGS) entry which is preliminary data.</text>
</comment>
<dbReference type="PATRIC" id="fig|45070.6.peg.2690"/>
<dbReference type="STRING" id="45070.Lnau_2549"/>
<proteinExistence type="predicted"/>
<evidence type="ECO:0000313" key="1">
    <source>
        <dbReference type="EMBL" id="KTD32901.1"/>
    </source>
</evidence>
<gene>
    <name evidence="1" type="ORF">Lnau_2549</name>
</gene>
<dbReference type="Pfam" id="PF11004">
    <property type="entry name" value="Kdo_hydroxy"/>
    <property type="match status" value="1"/>
</dbReference>
<dbReference type="EMBL" id="LNYO01000024">
    <property type="protein sequence ID" value="KTD32901.1"/>
    <property type="molecule type" value="Genomic_DNA"/>
</dbReference>
<dbReference type="InterPro" id="IPR021266">
    <property type="entry name" value="Kdo_hydroxlase"/>
</dbReference>
<name>A0A0W0WKP2_9GAMM</name>
<organism evidence="1 2">
    <name type="scientific">Legionella nautarum</name>
    <dbReference type="NCBI Taxonomy" id="45070"/>
    <lineage>
        <taxon>Bacteria</taxon>
        <taxon>Pseudomonadati</taxon>
        <taxon>Pseudomonadota</taxon>
        <taxon>Gammaproteobacteria</taxon>
        <taxon>Legionellales</taxon>
        <taxon>Legionellaceae</taxon>
        <taxon>Legionella</taxon>
    </lineage>
</organism>
<accession>A0A0W0WKP2</accession>
<dbReference type="AlphaFoldDB" id="A0A0W0WKP2"/>
<dbReference type="RefSeq" id="WP_058505537.1">
    <property type="nucleotide sequence ID" value="NZ_CAAAIF010000004.1"/>
</dbReference>
<evidence type="ECO:0000313" key="2">
    <source>
        <dbReference type="Proteomes" id="UP000054725"/>
    </source>
</evidence>
<dbReference type="OrthoDB" id="21302at2"/>
<keyword evidence="2" id="KW-1185">Reference proteome</keyword>
<evidence type="ECO:0008006" key="3">
    <source>
        <dbReference type="Google" id="ProtNLM"/>
    </source>
</evidence>
<dbReference type="Proteomes" id="UP000054725">
    <property type="component" value="Unassembled WGS sequence"/>
</dbReference>
<sequence length="294" mass="33919">MDQLLHTIDADNLNSLSADSKKLALASLELGKVLYLPSYPFHLEANEKTELLSDKILDGKHKNVSFDYRTNRLGGFQTNANLEHTLKAFMLRYAEFARELIDSVLPQYQDGLLWGRTSYRPAEIKGRVSSKRKDDTRLHVDSFPATPVNGRRILRVFSNVNPFNEPRVWHLGEPFHQVLQRFAPGIPSYNYARAKLLHLIKATKTLRSAYDHYQLNLHDNMKLSDDYQQTVKKQRIDFPAQCTWIVFTDQVSHAALSGQFLMEQTFYLPVNAMANPEFSPLKQWEQERLATLPI</sequence>
<protein>
    <recommendedName>
        <fullName evidence="3">3-deoxy-D-manno-oct-2-ulosonic acid (Kdo) hydroxylase</fullName>
    </recommendedName>
</protein>
<reference evidence="1 2" key="1">
    <citation type="submission" date="2015-11" db="EMBL/GenBank/DDBJ databases">
        <title>Genomic analysis of 38 Legionella species identifies large and diverse effector repertoires.</title>
        <authorList>
            <person name="Burstein D."/>
            <person name="Amaro F."/>
            <person name="Zusman T."/>
            <person name="Lifshitz Z."/>
            <person name="Cohen O."/>
            <person name="Gilbert J.A."/>
            <person name="Pupko T."/>
            <person name="Shuman H.A."/>
            <person name="Segal G."/>
        </authorList>
    </citation>
    <scope>NUCLEOTIDE SEQUENCE [LARGE SCALE GENOMIC DNA]</scope>
    <source>
        <strain evidence="1 2">ATCC 49506</strain>
    </source>
</reference>